<dbReference type="NCBIfam" id="TIGR01855">
    <property type="entry name" value="IMP_synth_hisH"/>
    <property type="match status" value="1"/>
</dbReference>
<comment type="catalytic activity">
    <reaction evidence="9 10">
        <text>L-glutamine + H2O = L-glutamate + NH4(+)</text>
        <dbReference type="Rhea" id="RHEA:15889"/>
        <dbReference type="ChEBI" id="CHEBI:15377"/>
        <dbReference type="ChEBI" id="CHEBI:28938"/>
        <dbReference type="ChEBI" id="CHEBI:29985"/>
        <dbReference type="ChEBI" id="CHEBI:58359"/>
        <dbReference type="EC" id="3.5.1.2"/>
    </reaction>
</comment>
<dbReference type="GO" id="GO:0005737">
    <property type="term" value="C:cytoplasm"/>
    <property type="evidence" value="ECO:0007669"/>
    <property type="project" value="UniProtKB-SubCell"/>
</dbReference>
<dbReference type="GO" id="GO:0016829">
    <property type="term" value="F:lyase activity"/>
    <property type="evidence" value="ECO:0007669"/>
    <property type="project" value="UniProtKB-KW"/>
</dbReference>
<dbReference type="Gene3D" id="3.40.50.880">
    <property type="match status" value="1"/>
</dbReference>
<dbReference type="InterPro" id="IPR029062">
    <property type="entry name" value="Class_I_gatase-like"/>
</dbReference>
<evidence type="ECO:0000256" key="7">
    <source>
        <dbReference type="ARBA" id="ARBA00023239"/>
    </source>
</evidence>
<dbReference type="GO" id="GO:0000105">
    <property type="term" value="P:L-histidine biosynthetic process"/>
    <property type="evidence" value="ECO:0007669"/>
    <property type="project" value="UniProtKB-UniRule"/>
</dbReference>
<keyword evidence="3 10" id="KW-0028">Amino-acid biosynthesis</keyword>
<evidence type="ECO:0000256" key="11">
    <source>
        <dbReference type="PIRSR" id="PIRSR000495-1"/>
    </source>
</evidence>
<dbReference type="EC" id="3.5.1.2" evidence="10"/>
<proteinExistence type="inferred from homology"/>
<dbReference type="EMBL" id="FRDI01000011">
    <property type="protein sequence ID" value="SHN69629.1"/>
    <property type="molecule type" value="Genomic_DNA"/>
</dbReference>
<evidence type="ECO:0000256" key="5">
    <source>
        <dbReference type="ARBA" id="ARBA00022962"/>
    </source>
</evidence>
<keyword evidence="6 10" id="KW-0368">Histidine biosynthesis</keyword>
<evidence type="ECO:0000256" key="1">
    <source>
        <dbReference type="ARBA" id="ARBA00005091"/>
    </source>
</evidence>
<evidence type="ECO:0000256" key="4">
    <source>
        <dbReference type="ARBA" id="ARBA00022801"/>
    </source>
</evidence>
<dbReference type="Pfam" id="PF00117">
    <property type="entry name" value="GATase"/>
    <property type="match status" value="1"/>
</dbReference>
<dbReference type="CDD" id="cd01748">
    <property type="entry name" value="GATase1_IGP_Synthase"/>
    <property type="match status" value="1"/>
</dbReference>
<gene>
    <name evidence="10" type="primary">hisH</name>
    <name evidence="13" type="ORF">SAMN02745728_01971</name>
</gene>
<name>A0A1M7TFT4_9BACT</name>
<dbReference type="EC" id="4.3.2.10" evidence="10"/>
<dbReference type="SUPFAM" id="SSF52317">
    <property type="entry name" value="Class I glutamine amidotransferase-like"/>
    <property type="match status" value="1"/>
</dbReference>
<evidence type="ECO:0000313" key="13">
    <source>
        <dbReference type="EMBL" id="SHN69629.1"/>
    </source>
</evidence>
<evidence type="ECO:0000256" key="2">
    <source>
        <dbReference type="ARBA" id="ARBA00011152"/>
    </source>
</evidence>
<accession>A0A1M7TFT4</accession>
<feature type="active site" evidence="10 11">
    <location>
        <position position="189"/>
    </location>
</feature>
<keyword evidence="5 10" id="KW-0315">Glutamine amidotransferase</keyword>
<comment type="subcellular location">
    <subcellularLocation>
        <location evidence="10">Cytoplasm</location>
    </subcellularLocation>
</comment>
<dbReference type="AlphaFoldDB" id="A0A1M7TFT4"/>
<feature type="active site" description="Nucleophile" evidence="10 11">
    <location>
        <position position="79"/>
    </location>
</feature>
<dbReference type="PANTHER" id="PTHR42701:SF1">
    <property type="entry name" value="IMIDAZOLE GLYCEROL PHOSPHATE SYNTHASE SUBUNIT HISH"/>
    <property type="match status" value="1"/>
</dbReference>
<evidence type="ECO:0000256" key="10">
    <source>
        <dbReference type="HAMAP-Rule" id="MF_00278"/>
    </source>
</evidence>
<dbReference type="GO" id="GO:0000107">
    <property type="term" value="F:imidazoleglycerol-phosphate synthase activity"/>
    <property type="evidence" value="ECO:0007669"/>
    <property type="project" value="UniProtKB-UniRule"/>
</dbReference>
<keyword evidence="10" id="KW-0963">Cytoplasm</keyword>
<dbReference type="InterPro" id="IPR017926">
    <property type="entry name" value="GATASE"/>
</dbReference>
<evidence type="ECO:0000256" key="3">
    <source>
        <dbReference type="ARBA" id="ARBA00022605"/>
    </source>
</evidence>
<keyword evidence="4 10" id="KW-0378">Hydrolase</keyword>
<comment type="subunit">
    <text evidence="2 10">Heterodimer of HisH and HisF.</text>
</comment>
<dbReference type="HAMAP" id="MF_00278">
    <property type="entry name" value="HisH"/>
    <property type="match status" value="1"/>
</dbReference>
<feature type="domain" description="Glutamine amidotransferase" evidence="12">
    <location>
        <begin position="4"/>
        <end position="203"/>
    </location>
</feature>
<evidence type="ECO:0000313" key="14">
    <source>
        <dbReference type="Proteomes" id="UP000186469"/>
    </source>
</evidence>
<sequence length="212" mass="23681">MLAIIDYNAGNQTSVRRALEHLKIPCKITNNPDELFNASGVIFPGVGAAGQAMDNLKSRGMDKAIQELIASNKPILGVCIGCQILLDKSAENETQTLGFVKGQCLRFSPDLKDENAQKIRIPHMGWNKLELKQKSPLFHNISPDAEFYFVHSYFVKPPQELVLATTFYGQEFCSVYGRKDLWAVQFHPEKSGRPGLQLLQNFYDYCVGGLNA</sequence>
<keyword evidence="7 10" id="KW-0456">Lyase</keyword>
<evidence type="ECO:0000256" key="6">
    <source>
        <dbReference type="ARBA" id="ARBA00023102"/>
    </source>
</evidence>
<organism evidence="13 14">
    <name type="scientific">Desulfovibrio litoralis DSM 11393</name>
    <dbReference type="NCBI Taxonomy" id="1121455"/>
    <lineage>
        <taxon>Bacteria</taxon>
        <taxon>Pseudomonadati</taxon>
        <taxon>Thermodesulfobacteriota</taxon>
        <taxon>Desulfovibrionia</taxon>
        <taxon>Desulfovibrionales</taxon>
        <taxon>Desulfovibrionaceae</taxon>
        <taxon>Desulfovibrio</taxon>
    </lineage>
</organism>
<dbReference type="InterPro" id="IPR010139">
    <property type="entry name" value="Imidazole-glycPsynth_HisH"/>
</dbReference>
<evidence type="ECO:0000256" key="9">
    <source>
        <dbReference type="ARBA" id="ARBA00049534"/>
    </source>
</evidence>
<evidence type="ECO:0000259" key="12">
    <source>
        <dbReference type="Pfam" id="PF00117"/>
    </source>
</evidence>
<dbReference type="Proteomes" id="UP000186469">
    <property type="component" value="Unassembled WGS sequence"/>
</dbReference>
<dbReference type="PANTHER" id="PTHR42701">
    <property type="entry name" value="IMIDAZOLE GLYCEROL PHOSPHATE SYNTHASE SUBUNIT HISH"/>
    <property type="match status" value="1"/>
</dbReference>
<dbReference type="STRING" id="1121455.SAMN02745728_01971"/>
<protein>
    <recommendedName>
        <fullName evidence="10">Imidazole glycerol phosphate synthase subunit HisH</fullName>
        <ecNumber evidence="10">4.3.2.10</ecNumber>
    </recommendedName>
    <alternativeName>
        <fullName evidence="10">IGP synthase glutaminase subunit</fullName>
        <ecNumber evidence="10">3.5.1.2</ecNumber>
    </alternativeName>
    <alternativeName>
        <fullName evidence="10">IGP synthase subunit HisH</fullName>
    </alternativeName>
    <alternativeName>
        <fullName evidence="10">ImGP synthase subunit HisH</fullName>
        <shortName evidence="10">IGPS subunit HisH</shortName>
    </alternativeName>
</protein>
<feature type="active site" evidence="10 11">
    <location>
        <position position="187"/>
    </location>
</feature>
<dbReference type="UniPathway" id="UPA00031">
    <property type="reaction ID" value="UER00010"/>
</dbReference>
<dbReference type="OrthoDB" id="9807749at2"/>
<reference evidence="13 14" key="1">
    <citation type="submission" date="2016-12" db="EMBL/GenBank/DDBJ databases">
        <authorList>
            <person name="Song W.-J."/>
            <person name="Kurnit D.M."/>
        </authorList>
    </citation>
    <scope>NUCLEOTIDE SEQUENCE [LARGE SCALE GENOMIC DNA]</scope>
    <source>
        <strain evidence="13 14">DSM 11393</strain>
    </source>
</reference>
<dbReference type="RefSeq" id="WP_072697652.1">
    <property type="nucleotide sequence ID" value="NZ_FRDI01000011.1"/>
</dbReference>
<comment type="catalytic activity">
    <reaction evidence="8 10">
        <text>5-[(5-phospho-1-deoxy-D-ribulos-1-ylimino)methylamino]-1-(5-phospho-beta-D-ribosyl)imidazole-4-carboxamide + L-glutamine = D-erythro-1-(imidazol-4-yl)glycerol 3-phosphate + 5-amino-1-(5-phospho-beta-D-ribosyl)imidazole-4-carboxamide + L-glutamate + H(+)</text>
        <dbReference type="Rhea" id="RHEA:24793"/>
        <dbReference type="ChEBI" id="CHEBI:15378"/>
        <dbReference type="ChEBI" id="CHEBI:29985"/>
        <dbReference type="ChEBI" id="CHEBI:58278"/>
        <dbReference type="ChEBI" id="CHEBI:58359"/>
        <dbReference type="ChEBI" id="CHEBI:58475"/>
        <dbReference type="ChEBI" id="CHEBI:58525"/>
        <dbReference type="EC" id="4.3.2.10"/>
    </reaction>
</comment>
<comment type="function">
    <text evidence="10">IGPS catalyzes the conversion of PRFAR and glutamine to IGP, AICAR and glutamate. The HisH subunit catalyzes the hydrolysis of glutamine to glutamate and ammonia as part of the synthesis of IGP and AICAR. The resulting ammonia molecule is channeled to the active site of HisF.</text>
</comment>
<dbReference type="PROSITE" id="PS51273">
    <property type="entry name" value="GATASE_TYPE_1"/>
    <property type="match status" value="1"/>
</dbReference>
<dbReference type="GO" id="GO:0004359">
    <property type="term" value="F:glutaminase activity"/>
    <property type="evidence" value="ECO:0007669"/>
    <property type="project" value="UniProtKB-EC"/>
</dbReference>
<evidence type="ECO:0000256" key="8">
    <source>
        <dbReference type="ARBA" id="ARBA00047838"/>
    </source>
</evidence>
<dbReference type="PIRSF" id="PIRSF000495">
    <property type="entry name" value="Amidotransf_hisH"/>
    <property type="match status" value="1"/>
</dbReference>
<keyword evidence="14" id="KW-1185">Reference proteome</keyword>
<comment type="pathway">
    <text evidence="1 10">Amino-acid biosynthesis; L-histidine biosynthesis; L-histidine from 5-phospho-alpha-D-ribose 1-diphosphate: step 5/9.</text>
</comment>